<evidence type="ECO:0000256" key="1">
    <source>
        <dbReference type="SAM" id="MobiDB-lite"/>
    </source>
</evidence>
<feature type="compositionally biased region" description="Low complexity" evidence="1">
    <location>
        <begin position="106"/>
        <end position="120"/>
    </location>
</feature>
<feature type="compositionally biased region" description="Polar residues" evidence="1">
    <location>
        <begin position="149"/>
        <end position="158"/>
    </location>
</feature>
<keyword evidence="2" id="KW-1185">Reference proteome</keyword>
<feature type="compositionally biased region" description="Polar residues" evidence="1">
    <location>
        <begin position="66"/>
        <end position="87"/>
    </location>
</feature>
<organism evidence="2 3">
    <name type="scientific">Aplysia californica</name>
    <name type="common">California sea hare</name>
    <dbReference type="NCBI Taxonomy" id="6500"/>
    <lineage>
        <taxon>Eukaryota</taxon>
        <taxon>Metazoa</taxon>
        <taxon>Spiralia</taxon>
        <taxon>Lophotrochozoa</taxon>
        <taxon>Mollusca</taxon>
        <taxon>Gastropoda</taxon>
        <taxon>Heterobranchia</taxon>
        <taxon>Euthyneura</taxon>
        <taxon>Tectipleura</taxon>
        <taxon>Aplysiida</taxon>
        <taxon>Aplysioidea</taxon>
        <taxon>Aplysiidae</taxon>
        <taxon>Aplysia</taxon>
    </lineage>
</organism>
<dbReference type="RefSeq" id="XP_012938344.1">
    <property type="nucleotide sequence ID" value="XM_013082890.2"/>
</dbReference>
<accession>A0ABM1A0I2</accession>
<evidence type="ECO:0000313" key="2">
    <source>
        <dbReference type="Proteomes" id="UP000694888"/>
    </source>
</evidence>
<evidence type="ECO:0000313" key="3">
    <source>
        <dbReference type="RefSeq" id="XP_012938344.1"/>
    </source>
</evidence>
<feature type="region of interest" description="Disordered" evidence="1">
    <location>
        <begin position="1"/>
        <end position="181"/>
    </location>
</feature>
<dbReference type="GeneID" id="106011843"/>
<proteinExistence type="predicted"/>
<name>A0ABM1A0I2_APLCA</name>
<feature type="compositionally biased region" description="Polar residues" evidence="1">
    <location>
        <begin position="166"/>
        <end position="181"/>
    </location>
</feature>
<reference evidence="3" key="1">
    <citation type="submission" date="2025-08" db="UniProtKB">
        <authorList>
            <consortium name="RefSeq"/>
        </authorList>
    </citation>
    <scope>IDENTIFICATION</scope>
</reference>
<feature type="compositionally biased region" description="Basic and acidic residues" evidence="1">
    <location>
        <begin position="53"/>
        <end position="65"/>
    </location>
</feature>
<sequence>MAHVDGRSPLSSRRMALVGSENNRTDKQLEKELYQLEKEKKAKLRELNQVTKQFEDMRIRAESSRSRSNSPMGRSTSPAGSERSLITASLGRRSPSPSPDRRGSYRSHNPLSPLSTSPPKSRSHSPRLGTPGVYMRRSFSHENGGVSPLQASPVSSPETNRRLLSKRNSGNPRTLSPQTQTVSLTTVTALNMCNSSKSKHKTVAVRSPSMDKGNTQLPQIVISSEPPSGSQSNDFQTTPPIITVSAQASTTNTMGPLISDVKVMETGSSSLSVPVRRGRSNSVPSLPPPPPHLQALAKKQSSFSTDAELDVVPIRTRGRSSSICVPYYAHLKDAPRRDSLLRKYTARRGSYRRTSFTIQEIISDISKGINHMDLFGSYNKRTGVSPEEWEKLKQCRYLRMPSHEEDVRSRTLDIDAIFSHNDK</sequence>
<feature type="compositionally biased region" description="Basic and acidic residues" evidence="1">
    <location>
        <begin position="23"/>
        <end position="46"/>
    </location>
</feature>
<protein>
    <submittedName>
        <fullName evidence="3">Serine/arginine repetitive matrix protein 1</fullName>
    </submittedName>
</protein>
<gene>
    <name evidence="3" type="primary">LOC106011843</name>
</gene>
<dbReference type="Proteomes" id="UP000694888">
    <property type="component" value="Unplaced"/>
</dbReference>